<dbReference type="InterPro" id="IPR036366">
    <property type="entry name" value="PGBDSf"/>
</dbReference>
<reference evidence="5" key="1">
    <citation type="submission" date="2020-05" db="EMBL/GenBank/DDBJ databases">
        <authorList>
            <person name="Zhu T."/>
            <person name="Keshari N."/>
            <person name="Lu X."/>
        </authorList>
    </citation>
    <scope>NUCLEOTIDE SEQUENCE</scope>
    <source>
        <strain evidence="5">NK1-22</strain>
    </source>
</reference>
<dbReference type="InterPro" id="IPR036365">
    <property type="entry name" value="PGBD-like_sf"/>
</dbReference>
<evidence type="ECO:0000256" key="2">
    <source>
        <dbReference type="ARBA" id="ARBA00022738"/>
    </source>
</evidence>
<dbReference type="InterPro" id="IPR016024">
    <property type="entry name" value="ARM-type_fold"/>
</dbReference>
<evidence type="ECO:0000259" key="4">
    <source>
        <dbReference type="Pfam" id="PF01471"/>
    </source>
</evidence>
<dbReference type="RefSeq" id="WP_316790977.1">
    <property type="nucleotide sequence ID" value="NZ_CP053540.1"/>
</dbReference>
<keyword evidence="1" id="KW-0042">Antenna complex</keyword>
<organism evidence="5">
    <name type="scientific">Thermoleptolyngbya oregonensis NK1-22</name>
    <dbReference type="NCBI Taxonomy" id="2547457"/>
    <lineage>
        <taxon>Bacteria</taxon>
        <taxon>Bacillati</taxon>
        <taxon>Cyanobacteriota</taxon>
        <taxon>Cyanophyceae</taxon>
        <taxon>Oculatellales</taxon>
        <taxon>Oculatellaceae</taxon>
        <taxon>Thermoleptolyngbya</taxon>
    </lineage>
</organism>
<dbReference type="GO" id="GO:0030089">
    <property type="term" value="C:phycobilisome"/>
    <property type="evidence" value="ECO:0007669"/>
    <property type="project" value="UniProtKB-KW"/>
</dbReference>
<dbReference type="Pfam" id="PF13646">
    <property type="entry name" value="HEAT_2"/>
    <property type="match status" value="1"/>
</dbReference>
<dbReference type="KEGG" id="tog:HNI00_04265"/>
<feature type="compositionally biased region" description="Low complexity" evidence="3">
    <location>
        <begin position="299"/>
        <end position="314"/>
    </location>
</feature>
<dbReference type="AlphaFoldDB" id="A0AA96Y4F8"/>
<dbReference type="InterPro" id="IPR002477">
    <property type="entry name" value="Peptidoglycan-bd-like"/>
</dbReference>
<dbReference type="SUPFAM" id="SSF47090">
    <property type="entry name" value="PGBD-like"/>
    <property type="match status" value="1"/>
</dbReference>
<feature type="compositionally biased region" description="Polar residues" evidence="3">
    <location>
        <begin position="358"/>
        <end position="377"/>
    </location>
</feature>
<keyword evidence="2" id="KW-0605">Phycobilisome</keyword>
<dbReference type="EMBL" id="CP053540">
    <property type="protein sequence ID" value="WOB42454.1"/>
    <property type="molecule type" value="Genomic_DNA"/>
</dbReference>
<dbReference type="Gene3D" id="1.25.10.10">
    <property type="entry name" value="Leucine-rich Repeat Variant"/>
    <property type="match status" value="1"/>
</dbReference>
<gene>
    <name evidence="5" type="ORF">HNI00_04265</name>
</gene>
<accession>A0AA96Y4F8</accession>
<dbReference type="Pfam" id="PF01471">
    <property type="entry name" value="PG_binding_1"/>
    <property type="match status" value="1"/>
</dbReference>
<feature type="region of interest" description="Disordered" evidence="3">
    <location>
        <begin position="168"/>
        <end position="222"/>
    </location>
</feature>
<sequence>MPQSAILTWSFMRCSAVLLLTVISSVGLAADLRGVSASLPWGSVAAARSSVEKAQADQAIREAIPTGIAPAFSLAQSSQPADPSSTPSPSPPELLGLGSRGAAVQELQTTLNRLGYYYGAINGEFGKETQTALLTFQKESGLVATGELDDPTRARLRQARVELLGDEAPLFGGTDVPTDGIASDEAGDEAGVEPSELPVGESGEVAEAPPNEPAESEPETGESADWIGWAGLLAGLAIAIGVIYSQLRQSRLGTLETDGGPALDGAGGSGVGVPLEPPLNPGWSRAAAESSAPSNLAPGHAATGHAATGHAATGNGDAPPQAPPATSEVVTRVTGAEPAPQPDPKPNMLWETVGPIAPTSSSQALIPTPARSPQSVDSLAHAAPDPNPETSLETVLTETTRLQRISIVDKLLEELHSPDPATRRKAIWELGQAGDSRAVQPLVDLLVEADSQQCSLILATLSEIALRTLKPMKQALLTSLRDSNADVRKNAIRDVTRLYDVVTQMSDLLSHAANDPDPEVQATARWAIAQLSRGRSRSDLNGSAGTQAD</sequence>
<evidence type="ECO:0000256" key="3">
    <source>
        <dbReference type="SAM" id="MobiDB-lite"/>
    </source>
</evidence>
<feature type="region of interest" description="Disordered" evidence="3">
    <location>
        <begin position="258"/>
        <end position="389"/>
    </location>
</feature>
<evidence type="ECO:0000256" key="1">
    <source>
        <dbReference type="ARBA" id="ARBA00022549"/>
    </source>
</evidence>
<evidence type="ECO:0000313" key="5">
    <source>
        <dbReference type="EMBL" id="WOB42454.1"/>
    </source>
</evidence>
<dbReference type="InterPro" id="IPR011989">
    <property type="entry name" value="ARM-like"/>
</dbReference>
<feature type="region of interest" description="Disordered" evidence="3">
    <location>
        <begin position="75"/>
        <end position="97"/>
    </location>
</feature>
<feature type="domain" description="Peptidoglycan binding-like" evidence="4">
    <location>
        <begin position="100"/>
        <end position="156"/>
    </location>
</feature>
<proteinExistence type="predicted"/>
<protein>
    <recommendedName>
        <fullName evidence="4">Peptidoglycan binding-like domain-containing protein</fullName>
    </recommendedName>
</protein>
<feature type="compositionally biased region" description="Low complexity" evidence="3">
    <location>
        <begin position="75"/>
        <end position="85"/>
    </location>
</feature>
<dbReference type="Gene3D" id="1.10.101.10">
    <property type="entry name" value="PGBD-like superfamily/PGBD"/>
    <property type="match status" value="1"/>
</dbReference>
<name>A0AA96Y4F8_9CYAN</name>
<dbReference type="SUPFAM" id="SSF48371">
    <property type="entry name" value="ARM repeat"/>
    <property type="match status" value="1"/>
</dbReference>